<evidence type="ECO:0000313" key="3">
    <source>
        <dbReference type="EMBL" id="TDG14026.1"/>
    </source>
</evidence>
<organism evidence="3 4">
    <name type="scientific">Seongchinamella unica</name>
    <dbReference type="NCBI Taxonomy" id="2547392"/>
    <lineage>
        <taxon>Bacteria</taxon>
        <taxon>Pseudomonadati</taxon>
        <taxon>Pseudomonadota</taxon>
        <taxon>Gammaproteobacteria</taxon>
        <taxon>Cellvibrionales</taxon>
        <taxon>Halieaceae</taxon>
        <taxon>Seongchinamella</taxon>
    </lineage>
</organism>
<evidence type="ECO:0000256" key="1">
    <source>
        <dbReference type="SAM" id="Phobius"/>
    </source>
</evidence>
<keyword evidence="1" id="KW-1133">Transmembrane helix</keyword>
<accession>A0A4R5LT31</accession>
<dbReference type="EMBL" id="SMSE01000002">
    <property type="protein sequence ID" value="TDG14026.1"/>
    <property type="molecule type" value="Genomic_DNA"/>
</dbReference>
<comment type="caution">
    <text evidence="3">The sequence shown here is derived from an EMBL/GenBank/DDBJ whole genome shotgun (WGS) entry which is preliminary data.</text>
</comment>
<sequence length="184" mass="18328">MASYPKFRQSVFLVSLASLASVFSTVAHAGGSTGVILGPPGAAPGAVAAVPAMGTSAMIALGLLMAVIALRFLQQKGMTQKVLSVTLLGGGLALTGLGVDNATATTTAVVPTESSLCAGGQELFHDQRSGIGGGTLENQCASATLEVLGYRLNCPPEVQVVTDADVGTQIPPGATVTMNACPNT</sequence>
<dbReference type="RefSeq" id="WP_133212581.1">
    <property type="nucleotide sequence ID" value="NZ_SMSE01000002.1"/>
</dbReference>
<feature type="transmembrane region" description="Helical" evidence="1">
    <location>
        <begin position="45"/>
        <end position="70"/>
    </location>
</feature>
<evidence type="ECO:0000256" key="2">
    <source>
        <dbReference type="SAM" id="SignalP"/>
    </source>
</evidence>
<protein>
    <recommendedName>
        <fullName evidence="5">Midcut-by-XrtH protein</fullName>
    </recommendedName>
</protein>
<feature type="signal peptide" evidence="2">
    <location>
        <begin position="1"/>
        <end position="29"/>
    </location>
</feature>
<dbReference type="Proteomes" id="UP000295554">
    <property type="component" value="Unassembled WGS sequence"/>
</dbReference>
<gene>
    <name evidence="3" type="ORF">E2F43_11090</name>
</gene>
<dbReference type="OrthoDB" id="5747125at2"/>
<keyword evidence="4" id="KW-1185">Reference proteome</keyword>
<dbReference type="AlphaFoldDB" id="A0A4R5LT31"/>
<proteinExistence type="predicted"/>
<evidence type="ECO:0000313" key="4">
    <source>
        <dbReference type="Proteomes" id="UP000295554"/>
    </source>
</evidence>
<reference evidence="3 4" key="1">
    <citation type="submission" date="2019-03" db="EMBL/GenBank/DDBJ databases">
        <title>Seongchinamella monodicae gen. nov., sp. nov., a novel member of the Gammaproteobacteria isolated from a tidal mudflat of beach.</title>
        <authorList>
            <person name="Yang H.G."/>
            <person name="Kang J.W."/>
            <person name="Lee S.D."/>
        </authorList>
    </citation>
    <scope>NUCLEOTIDE SEQUENCE [LARGE SCALE GENOMIC DNA]</scope>
    <source>
        <strain evidence="3 4">GH4-78</strain>
    </source>
</reference>
<keyword evidence="1" id="KW-0812">Transmembrane</keyword>
<name>A0A4R5LT31_9GAMM</name>
<keyword evidence="1" id="KW-0472">Membrane</keyword>
<feature type="chain" id="PRO_5020747318" description="Midcut-by-XrtH protein" evidence="2">
    <location>
        <begin position="30"/>
        <end position="184"/>
    </location>
</feature>
<evidence type="ECO:0008006" key="5">
    <source>
        <dbReference type="Google" id="ProtNLM"/>
    </source>
</evidence>
<keyword evidence="2" id="KW-0732">Signal</keyword>